<dbReference type="AlphaFoldDB" id="A0A4V2K7K1"/>
<evidence type="ECO:0000256" key="1">
    <source>
        <dbReference type="SAM" id="MobiDB-lite"/>
    </source>
</evidence>
<organism evidence="2 3">
    <name type="scientific">Dichomitus squalens</name>
    <dbReference type="NCBI Taxonomy" id="114155"/>
    <lineage>
        <taxon>Eukaryota</taxon>
        <taxon>Fungi</taxon>
        <taxon>Dikarya</taxon>
        <taxon>Basidiomycota</taxon>
        <taxon>Agaricomycotina</taxon>
        <taxon>Agaricomycetes</taxon>
        <taxon>Polyporales</taxon>
        <taxon>Polyporaceae</taxon>
        <taxon>Dichomitus</taxon>
    </lineage>
</organism>
<evidence type="ECO:0000313" key="2">
    <source>
        <dbReference type="EMBL" id="TBU56488.1"/>
    </source>
</evidence>
<feature type="compositionally biased region" description="Low complexity" evidence="1">
    <location>
        <begin position="35"/>
        <end position="52"/>
    </location>
</feature>
<reference evidence="2 3" key="1">
    <citation type="submission" date="2019-01" db="EMBL/GenBank/DDBJ databases">
        <title>Draft genome sequences of three monokaryotic isolates of the white-rot basidiomycete fungus Dichomitus squalens.</title>
        <authorList>
            <consortium name="DOE Joint Genome Institute"/>
            <person name="Lopez S.C."/>
            <person name="Andreopoulos B."/>
            <person name="Pangilinan J."/>
            <person name="Lipzen A."/>
            <person name="Riley R."/>
            <person name="Ahrendt S."/>
            <person name="Ng V."/>
            <person name="Barry K."/>
            <person name="Daum C."/>
            <person name="Grigoriev I.V."/>
            <person name="Hilden K.S."/>
            <person name="Makela M.R."/>
            <person name="de Vries R.P."/>
        </authorList>
    </citation>
    <scope>NUCLEOTIDE SEQUENCE [LARGE SCALE GENOMIC DNA]</scope>
    <source>
        <strain evidence="2 3">CBS 464.89</strain>
    </source>
</reference>
<feature type="region of interest" description="Disordered" evidence="1">
    <location>
        <begin position="133"/>
        <end position="159"/>
    </location>
</feature>
<proteinExistence type="predicted"/>
<keyword evidence="3" id="KW-1185">Reference proteome</keyword>
<name>A0A4V2K7K1_9APHY</name>
<feature type="compositionally biased region" description="Polar residues" evidence="1">
    <location>
        <begin position="145"/>
        <end position="159"/>
    </location>
</feature>
<feature type="region of interest" description="Disordered" evidence="1">
    <location>
        <begin position="1"/>
        <end position="75"/>
    </location>
</feature>
<gene>
    <name evidence="2" type="ORF">BD310DRAFT_931255</name>
</gene>
<dbReference type="EMBL" id="ML145150">
    <property type="protein sequence ID" value="TBU56488.1"/>
    <property type="molecule type" value="Genomic_DNA"/>
</dbReference>
<evidence type="ECO:0000313" key="3">
    <source>
        <dbReference type="Proteomes" id="UP000292082"/>
    </source>
</evidence>
<sequence length="159" mass="17619">MHRRVTGHVIPTRLSSPPSRSWSDREQYIHVLTISHSTGSTPDSSASPTTSPDDPPRSTPCRESMRPPGRHSVGILPSLGKVSVYTNVVAGRAQTRHPLAFTSERLTIIEEPDDSAVARDYDVKEFSPAAFEDLAEPGRPRPRCTSRTTVFRGSNWRSR</sequence>
<accession>A0A4V2K7K1</accession>
<protein>
    <submittedName>
        <fullName evidence="2">Uncharacterized protein</fullName>
    </submittedName>
</protein>
<dbReference type="Proteomes" id="UP000292082">
    <property type="component" value="Unassembled WGS sequence"/>
</dbReference>